<dbReference type="Pfam" id="PF19040">
    <property type="entry name" value="SGNH"/>
    <property type="match status" value="1"/>
</dbReference>
<feature type="domain" description="Acyltransferase 3" evidence="10">
    <location>
        <begin position="60"/>
        <end position="417"/>
    </location>
</feature>
<dbReference type="SUPFAM" id="SSF52266">
    <property type="entry name" value="SGNH hydrolase"/>
    <property type="match status" value="1"/>
</dbReference>
<dbReference type="Pfam" id="PF01757">
    <property type="entry name" value="Acyl_transf_3"/>
    <property type="match status" value="1"/>
</dbReference>
<evidence type="ECO:0000259" key="11">
    <source>
        <dbReference type="Pfam" id="PF19040"/>
    </source>
</evidence>
<feature type="region of interest" description="Disordered" evidence="8">
    <location>
        <begin position="1"/>
        <end position="34"/>
    </location>
</feature>
<feature type="transmembrane region" description="Helical" evidence="9">
    <location>
        <begin position="333"/>
        <end position="351"/>
    </location>
</feature>
<name>A0AA41XM28_9MYCO</name>
<dbReference type="PANTHER" id="PTHR23028:SF53">
    <property type="entry name" value="ACYL_TRANSF_3 DOMAIN-CONTAINING PROTEIN"/>
    <property type="match status" value="1"/>
</dbReference>
<dbReference type="InterPro" id="IPR043968">
    <property type="entry name" value="SGNH"/>
</dbReference>
<dbReference type="InterPro" id="IPR036514">
    <property type="entry name" value="SGNH_hydro_sf"/>
</dbReference>
<evidence type="ECO:0000259" key="10">
    <source>
        <dbReference type="Pfam" id="PF01757"/>
    </source>
</evidence>
<proteinExistence type="predicted"/>
<dbReference type="GO" id="GO:0005886">
    <property type="term" value="C:plasma membrane"/>
    <property type="evidence" value="ECO:0007669"/>
    <property type="project" value="UniProtKB-SubCell"/>
</dbReference>
<feature type="transmembrane region" description="Helical" evidence="9">
    <location>
        <begin position="86"/>
        <end position="106"/>
    </location>
</feature>
<accession>A0AA41XM28</accession>
<feature type="transmembrane region" description="Helical" evidence="9">
    <location>
        <begin position="430"/>
        <end position="451"/>
    </location>
</feature>
<dbReference type="AlphaFoldDB" id="A0AA41XM28"/>
<dbReference type="InterPro" id="IPR002656">
    <property type="entry name" value="Acyl_transf_3_dom"/>
</dbReference>
<sequence length="706" mass="76491">MGSNFGAGRGGQGALTADSEPGGRHPARARPARRPRWVAPVRRAGRLAIWDQAERRSGIPALDGLRAIAVALVLIGHGGIPGVAGGFIGVDVFFVLSGFLITSLLLDELRRTGRIELTGFWIRRARRLLPALLLMVLTVGAARALLPTQSLTGLRDDAIAAFLWVANWRFVAQKTDYFTRGAPPSPLQHTWSLGVEEQYYFIWPVLLVAVTLLLAARARRYFRRATVGGVRFATFVIATVGALASAVAAAVLASDTTRDRIYFGTDTRAQALLVGSAAAALLVRDWPSMNRGWCLIGSRWGRRVARLLPLLGLAGLAAATHCATGAAGEFRRGLLIGVALASVLVIAPIALEQRGVVARILALRPLVWLGTISYGVYLWHWPIFLAVNGERTGWSGPPLFVARCAATVMIAAASWWLIEQPVRRWRPVRVPLLPLAAATVASAAAVTLLVIPVGTGTGLREAGLPPDVSAVAAVSPSPPGGAHPAPRDPHRPFTVSVFGDSIGWTWMHYLPPTPGFAFLDHTVIGCSLVRGTPYRYIGQTLEQRPECDGWPIRWSAQIGRDQPDVALLIIGRWETVDRVNEGQWTHIGDPTFDAYLNGELERALNILGSTGVRVVVATVPYSRGGEKADGRLYPEDQPDRVNLWNTMLRKTVAHHPNVAIVDLNKKLCPDGVYTAKVDGIKVRSDGVHLTPEGVKWLTPWLEESLR</sequence>
<evidence type="ECO:0000256" key="9">
    <source>
        <dbReference type="SAM" id="Phobius"/>
    </source>
</evidence>
<dbReference type="EMBL" id="JACKVH010000012">
    <property type="protein sequence ID" value="MCV7378127.1"/>
    <property type="molecule type" value="Genomic_DNA"/>
</dbReference>
<feature type="compositionally biased region" description="Basic residues" evidence="8">
    <location>
        <begin position="25"/>
        <end position="34"/>
    </location>
</feature>
<gene>
    <name evidence="12" type="ORF">H7K38_05600</name>
</gene>
<evidence type="ECO:0000256" key="7">
    <source>
        <dbReference type="ARBA" id="ARBA00023315"/>
    </source>
</evidence>
<evidence type="ECO:0000256" key="1">
    <source>
        <dbReference type="ARBA" id="ARBA00004651"/>
    </source>
</evidence>
<evidence type="ECO:0000256" key="6">
    <source>
        <dbReference type="ARBA" id="ARBA00023136"/>
    </source>
</evidence>
<feature type="transmembrane region" description="Helical" evidence="9">
    <location>
        <begin position="127"/>
        <end position="146"/>
    </location>
</feature>
<evidence type="ECO:0000256" key="5">
    <source>
        <dbReference type="ARBA" id="ARBA00022989"/>
    </source>
</evidence>
<feature type="transmembrane region" description="Helical" evidence="9">
    <location>
        <begin position="230"/>
        <end position="253"/>
    </location>
</feature>
<protein>
    <submittedName>
        <fullName evidence="12">Acyltransferase</fullName>
    </submittedName>
</protein>
<keyword evidence="4 9" id="KW-0812">Transmembrane</keyword>
<dbReference type="GO" id="GO:0016747">
    <property type="term" value="F:acyltransferase activity, transferring groups other than amino-acyl groups"/>
    <property type="evidence" value="ECO:0007669"/>
    <property type="project" value="InterPro"/>
</dbReference>
<feature type="compositionally biased region" description="Gly residues" evidence="8">
    <location>
        <begin position="1"/>
        <end position="13"/>
    </location>
</feature>
<evidence type="ECO:0000313" key="12">
    <source>
        <dbReference type="EMBL" id="MCV7378127.1"/>
    </source>
</evidence>
<evidence type="ECO:0000256" key="2">
    <source>
        <dbReference type="ARBA" id="ARBA00022475"/>
    </source>
</evidence>
<keyword evidence="2" id="KW-1003">Cell membrane</keyword>
<evidence type="ECO:0000256" key="4">
    <source>
        <dbReference type="ARBA" id="ARBA00022692"/>
    </source>
</evidence>
<keyword evidence="5 9" id="KW-1133">Transmembrane helix</keyword>
<comment type="subcellular location">
    <subcellularLocation>
        <location evidence="1">Cell membrane</location>
        <topology evidence="1">Multi-pass membrane protein</topology>
    </subcellularLocation>
</comment>
<dbReference type="PANTHER" id="PTHR23028">
    <property type="entry name" value="ACETYLTRANSFERASE"/>
    <property type="match status" value="1"/>
</dbReference>
<reference evidence="12" key="1">
    <citation type="submission" date="2020-07" db="EMBL/GenBank/DDBJ databases">
        <authorList>
            <person name="Pettersson B.M.F."/>
            <person name="Behra P.R.K."/>
            <person name="Ramesh M."/>
            <person name="Das S."/>
            <person name="Dasgupta S."/>
            <person name="Kirsebom L.A."/>
        </authorList>
    </citation>
    <scope>NUCLEOTIDE SEQUENCE</scope>
    <source>
        <strain evidence="12">CCUG 55640</strain>
    </source>
</reference>
<dbReference type="Proteomes" id="UP001141650">
    <property type="component" value="Unassembled WGS sequence"/>
</dbReference>
<keyword evidence="7 12" id="KW-0012">Acyltransferase</keyword>
<evidence type="ECO:0000256" key="3">
    <source>
        <dbReference type="ARBA" id="ARBA00022679"/>
    </source>
</evidence>
<feature type="transmembrane region" description="Helical" evidence="9">
    <location>
        <begin position="400"/>
        <end position="418"/>
    </location>
</feature>
<comment type="caution">
    <text evidence="12">The sequence shown here is derived from an EMBL/GenBank/DDBJ whole genome shotgun (WGS) entry which is preliminary data.</text>
</comment>
<keyword evidence="3" id="KW-0808">Transferase</keyword>
<organism evidence="12 13">
    <name type="scientific">Mycobacterium alsense</name>
    <dbReference type="NCBI Taxonomy" id="324058"/>
    <lineage>
        <taxon>Bacteria</taxon>
        <taxon>Bacillati</taxon>
        <taxon>Actinomycetota</taxon>
        <taxon>Actinomycetes</taxon>
        <taxon>Mycobacteriales</taxon>
        <taxon>Mycobacteriaceae</taxon>
        <taxon>Mycobacterium</taxon>
    </lineage>
</organism>
<keyword evidence="6 9" id="KW-0472">Membrane</keyword>
<dbReference type="GO" id="GO:0009103">
    <property type="term" value="P:lipopolysaccharide biosynthetic process"/>
    <property type="evidence" value="ECO:0007669"/>
    <property type="project" value="TreeGrafter"/>
</dbReference>
<feature type="transmembrane region" description="Helical" evidence="9">
    <location>
        <begin position="363"/>
        <end position="380"/>
    </location>
</feature>
<feature type="domain" description="SGNH" evidence="11">
    <location>
        <begin position="492"/>
        <end position="700"/>
    </location>
</feature>
<evidence type="ECO:0000256" key="8">
    <source>
        <dbReference type="SAM" id="MobiDB-lite"/>
    </source>
</evidence>
<evidence type="ECO:0000313" key="13">
    <source>
        <dbReference type="Proteomes" id="UP001141650"/>
    </source>
</evidence>
<reference evidence="12" key="2">
    <citation type="journal article" date="2022" name="BMC Genomics">
        <title>Comparative genome analysis of mycobacteria focusing on tRNA and non-coding RNA.</title>
        <authorList>
            <person name="Behra P.R.K."/>
            <person name="Pettersson B.M.F."/>
            <person name="Ramesh M."/>
            <person name="Das S."/>
            <person name="Dasgupta S."/>
            <person name="Kirsebom L.A."/>
        </authorList>
    </citation>
    <scope>NUCLEOTIDE SEQUENCE</scope>
    <source>
        <strain evidence="12">CCUG 55640</strain>
    </source>
</reference>
<feature type="transmembrane region" description="Helical" evidence="9">
    <location>
        <begin position="307"/>
        <end position="327"/>
    </location>
</feature>
<dbReference type="Gene3D" id="3.40.50.1110">
    <property type="entry name" value="SGNH hydrolase"/>
    <property type="match status" value="1"/>
</dbReference>
<dbReference type="InterPro" id="IPR050879">
    <property type="entry name" value="Acyltransferase_3"/>
</dbReference>
<feature type="transmembrane region" description="Helical" evidence="9">
    <location>
        <begin position="200"/>
        <end position="218"/>
    </location>
</feature>
<feature type="transmembrane region" description="Helical" evidence="9">
    <location>
        <begin position="269"/>
        <end position="286"/>
    </location>
</feature>